<dbReference type="InterPro" id="IPR024079">
    <property type="entry name" value="MetalloPept_cat_dom_sf"/>
</dbReference>
<accession>A0A1G9NSH5</accession>
<protein>
    <submittedName>
        <fullName evidence="1">Dual-action HEIGH metallo-peptidase</fullName>
    </submittedName>
</protein>
<dbReference type="Pfam" id="PF12388">
    <property type="entry name" value="Peptidase_M57"/>
    <property type="match status" value="1"/>
</dbReference>
<dbReference type="SUPFAM" id="SSF55486">
    <property type="entry name" value="Metalloproteases ('zincins'), catalytic domain"/>
    <property type="match status" value="1"/>
</dbReference>
<sequence length="321" mass="34013">MEGICALTILNPLTNLFIPFMKTNLIKSGVITLAVMMATTIVISCKKNTNNTDTPTETGSVLTKAEQIGIAKAGFSPTGAFKADGGYIVEGDIFLKPSDLVTQAALIQELQSGKAVTEQYKTTFQVTGLPRVLKIKVSAGAAQKVFTDATTEAIKRYNDLGLELTLTLLDSASATTEDILIKGETFSDPRVLGQSAGFPDANGNPATPIKLSNTHYNKDFTNNNLLATVVAHEIGHAIGFRHTDYADRTYSCGLTPWEAFLRQLGISVGNEGDGGVGAIHIPGTPVGGEPGSWMLACSDGTNRPFTANDVVAIKALYPKTN</sequence>
<name>A0A1G9NSH5_9SPHI</name>
<evidence type="ECO:0000313" key="1">
    <source>
        <dbReference type="EMBL" id="SDL89556.1"/>
    </source>
</evidence>
<dbReference type="OrthoDB" id="785995at2"/>
<dbReference type="EMBL" id="FNGY01000002">
    <property type="protein sequence ID" value="SDL89556.1"/>
    <property type="molecule type" value="Genomic_DNA"/>
</dbReference>
<keyword evidence="2" id="KW-1185">Reference proteome</keyword>
<dbReference type="GO" id="GO:0008237">
    <property type="term" value="F:metallopeptidase activity"/>
    <property type="evidence" value="ECO:0007669"/>
    <property type="project" value="InterPro"/>
</dbReference>
<organism evidence="1 2">
    <name type="scientific">Pedobacter steynii</name>
    <dbReference type="NCBI Taxonomy" id="430522"/>
    <lineage>
        <taxon>Bacteria</taxon>
        <taxon>Pseudomonadati</taxon>
        <taxon>Bacteroidota</taxon>
        <taxon>Sphingobacteriia</taxon>
        <taxon>Sphingobacteriales</taxon>
        <taxon>Sphingobacteriaceae</taxon>
        <taxon>Pedobacter</taxon>
    </lineage>
</organism>
<evidence type="ECO:0000313" key="2">
    <source>
        <dbReference type="Proteomes" id="UP000183200"/>
    </source>
</evidence>
<proteinExistence type="predicted"/>
<dbReference type="STRING" id="430522.BFS30_17420"/>
<dbReference type="Gene3D" id="3.40.390.10">
    <property type="entry name" value="Collagenase (Catalytic Domain)"/>
    <property type="match status" value="1"/>
</dbReference>
<reference evidence="2" key="1">
    <citation type="submission" date="2016-10" db="EMBL/GenBank/DDBJ databases">
        <authorList>
            <person name="Varghese N."/>
            <person name="Submissions S."/>
        </authorList>
    </citation>
    <scope>NUCLEOTIDE SEQUENCE [LARGE SCALE GENOMIC DNA]</scope>
    <source>
        <strain evidence="2">DSM 19110</strain>
    </source>
</reference>
<dbReference type="AlphaFoldDB" id="A0A1G9NSH5"/>
<gene>
    <name evidence="1" type="ORF">SAMN05421820_102432</name>
</gene>
<dbReference type="InterPro" id="IPR024653">
    <property type="entry name" value="Peptidase_M10/M27/M57"/>
</dbReference>
<dbReference type="Proteomes" id="UP000183200">
    <property type="component" value="Unassembled WGS sequence"/>
</dbReference>